<dbReference type="EMBL" id="LXQA010368952">
    <property type="protein sequence ID" value="MCI47204.1"/>
    <property type="molecule type" value="Genomic_DNA"/>
</dbReference>
<accession>A0A392SG85</accession>
<dbReference type="Proteomes" id="UP000265520">
    <property type="component" value="Unassembled WGS sequence"/>
</dbReference>
<name>A0A392SG85_9FABA</name>
<evidence type="ECO:0000313" key="2">
    <source>
        <dbReference type="Proteomes" id="UP000265520"/>
    </source>
</evidence>
<dbReference type="AlphaFoldDB" id="A0A392SG85"/>
<evidence type="ECO:0000313" key="1">
    <source>
        <dbReference type="EMBL" id="MCI47204.1"/>
    </source>
</evidence>
<keyword evidence="2" id="KW-1185">Reference proteome</keyword>
<sequence length="46" mass="5045">MPAVLVVVDPVSFSAPASWSQFRRGSGGFEWFWCCLHGGETRVVMG</sequence>
<protein>
    <submittedName>
        <fullName evidence="1">Uncharacterized protein</fullName>
    </submittedName>
</protein>
<feature type="non-terminal residue" evidence="1">
    <location>
        <position position="46"/>
    </location>
</feature>
<comment type="caution">
    <text evidence="1">The sequence shown here is derived from an EMBL/GenBank/DDBJ whole genome shotgun (WGS) entry which is preliminary data.</text>
</comment>
<proteinExistence type="predicted"/>
<organism evidence="1 2">
    <name type="scientific">Trifolium medium</name>
    <dbReference type="NCBI Taxonomy" id="97028"/>
    <lineage>
        <taxon>Eukaryota</taxon>
        <taxon>Viridiplantae</taxon>
        <taxon>Streptophyta</taxon>
        <taxon>Embryophyta</taxon>
        <taxon>Tracheophyta</taxon>
        <taxon>Spermatophyta</taxon>
        <taxon>Magnoliopsida</taxon>
        <taxon>eudicotyledons</taxon>
        <taxon>Gunneridae</taxon>
        <taxon>Pentapetalae</taxon>
        <taxon>rosids</taxon>
        <taxon>fabids</taxon>
        <taxon>Fabales</taxon>
        <taxon>Fabaceae</taxon>
        <taxon>Papilionoideae</taxon>
        <taxon>50 kb inversion clade</taxon>
        <taxon>NPAAA clade</taxon>
        <taxon>Hologalegina</taxon>
        <taxon>IRL clade</taxon>
        <taxon>Trifolieae</taxon>
        <taxon>Trifolium</taxon>
    </lineage>
</organism>
<reference evidence="1 2" key="1">
    <citation type="journal article" date="2018" name="Front. Plant Sci.">
        <title>Red Clover (Trifolium pratense) and Zigzag Clover (T. medium) - A Picture of Genomic Similarities and Differences.</title>
        <authorList>
            <person name="Dluhosova J."/>
            <person name="Istvanek J."/>
            <person name="Nedelnik J."/>
            <person name="Repkova J."/>
        </authorList>
    </citation>
    <scope>NUCLEOTIDE SEQUENCE [LARGE SCALE GENOMIC DNA]</scope>
    <source>
        <strain evidence="2">cv. 10/8</strain>
        <tissue evidence="1">Leaf</tissue>
    </source>
</reference>